<feature type="transmembrane region" description="Helical" evidence="1">
    <location>
        <begin position="7"/>
        <end position="26"/>
    </location>
</feature>
<accession>A0AAT9LFF2</accession>
<proteinExistence type="predicted"/>
<feature type="transmembrane region" description="Helical" evidence="1">
    <location>
        <begin position="70"/>
        <end position="88"/>
    </location>
</feature>
<feature type="transmembrane region" description="Helical" evidence="1">
    <location>
        <begin position="108"/>
        <end position="125"/>
    </location>
</feature>
<feature type="transmembrane region" description="Helical" evidence="1">
    <location>
        <begin position="38"/>
        <end position="58"/>
    </location>
</feature>
<sequence length="207" mass="22656">MKRQLPIIIVFVTALFVMVTKFFDLGTFSKTAQDELNLWITVSSVFAFLLGPINLVRLHWSNVEKKRPNWVYSAILLVVLVISTIIMFVDGVNGKVSLFIVDKIANRIDSAIYAMLGFYVCSAAYRSFKLKNTEASILLISAVILMLGQAPIGDAIIPNTSKLAEWILTVPNSAGMRGIRIGASIGAFAASIRVILGLERSWTGTGS</sequence>
<keyword evidence="1" id="KW-1133">Transmembrane helix</keyword>
<dbReference type="AlphaFoldDB" id="A0AAT9LFF2"/>
<keyword evidence="1" id="KW-0812">Transmembrane</keyword>
<dbReference type="KEGG" id="fcz:IMF26_05300"/>
<name>A0AAT9LFF2_9FIRM</name>
<dbReference type="EMBL" id="CP062796">
    <property type="protein sequence ID" value="QUL99458.1"/>
    <property type="molecule type" value="Genomic_DNA"/>
</dbReference>
<keyword evidence="1" id="KW-0472">Membrane</keyword>
<feature type="transmembrane region" description="Helical" evidence="1">
    <location>
        <begin position="177"/>
        <end position="196"/>
    </location>
</feature>
<evidence type="ECO:0000313" key="2">
    <source>
        <dbReference type="EMBL" id="QUL99458.1"/>
    </source>
</evidence>
<reference evidence="2" key="1">
    <citation type="submission" date="2020-10" db="EMBL/GenBank/DDBJ databases">
        <authorList>
            <person name="Kadnikov V."/>
            <person name="Beletsky A.V."/>
            <person name="Mardanov A.V."/>
            <person name="Karnachuk O.V."/>
            <person name="Ravin N.V."/>
        </authorList>
    </citation>
    <scope>NUCLEOTIDE SEQUENCE</scope>
    <source>
        <strain evidence="2">Bu02</strain>
    </source>
</reference>
<gene>
    <name evidence="2" type="ORF">IMF26_05300</name>
</gene>
<evidence type="ECO:0000256" key="1">
    <source>
        <dbReference type="SAM" id="Phobius"/>
    </source>
</evidence>
<protein>
    <submittedName>
        <fullName evidence="2">Uncharacterized protein</fullName>
    </submittedName>
</protein>
<organism evidence="2">
    <name type="scientific">Candidatus Fermentithermobacillus carboniphilus</name>
    <dbReference type="NCBI Taxonomy" id="3085328"/>
    <lineage>
        <taxon>Bacteria</taxon>
        <taxon>Bacillati</taxon>
        <taxon>Bacillota</taxon>
        <taxon>Candidatus Fermentithermobacillia</taxon>
        <taxon>Candidatus Fermentithermobacillales</taxon>
        <taxon>Candidatus Fermentithermobacillaceae</taxon>
        <taxon>Candidatus Fermentithermobacillus</taxon>
    </lineage>
</organism>
<feature type="transmembrane region" description="Helical" evidence="1">
    <location>
        <begin position="137"/>
        <end position="157"/>
    </location>
</feature>
<reference evidence="2" key="2">
    <citation type="journal article" date="2023" name="Biology">
        <title>Prokaryotic Life Associated with Coal-Fire Gas Vents Revealed by Metagenomics.</title>
        <authorList>
            <person name="Kadnikov V.V."/>
            <person name="Mardanov A.V."/>
            <person name="Beletsky A.V."/>
            <person name="Karnachuk O.V."/>
            <person name="Ravin N.V."/>
        </authorList>
    </citation>
    <scope>NUCLEOTIDE SEQUENCE</scope>
    <source>
        <strain evidence="2">Bu02</strain>
    </source>
</reference>